<feature type="compositionally biased region" description="Basic and acidic residues" evidence="8">
    <location>
        <begin position="2193"/>
        <end position="2212"/>
    </location>
</feature>
<dbReference type="CDD" id="cd00275">
    <property type="entry name" value="C2_PLC_like"/>
    <property type="match status" value="1"/>
</dbReference>
<dbReference type="GO" id="GO:0046488">
    <property type="term" value="P:phosphatidylinositol metabolic process"/>
    <property type="evidence" value="ECO:0007669"/>
    <property type="project" value="TreeGrafter"/>
</dbReference>
<dbReference type="GO" id="GO:0005085">
    <property type="term" value="F:guanyl-nucleotide exchange factor activity"/>
    <property type="evidence" value="ECO:0007669"/>
    <property type="project" value="UniProtKB-KW"/>
</dbReference>
<feature type="compositionally biased region" description="Basic and acidic residues" evidence="8">
    <location>
        <begin position="566"/>
        <end position="603"/>
    </location>
</feature>
<dbReference type="SMART" id="SM00149">
    <property type="entry name" value="PLCYc"/>
    <property type="match status" value="1"/>
</dbReference>
<keyword evidence="5" id="KW-0807">Transducer</keyword>
<dbReference type="InterPro" id="IPR011992">
    <property type="entry name" value="EF-hand-dom_pair"/>
</dbReference>
<dbReference type="PANTHER" id="PTHR10336">
    <property type="entry name" value="PHOSPHOINOSITIDE-SPECIFIC PHOSPHOLIPASE C FAMILY PROTEIN"/>
    <property type="match status" value="1"/>
</dbReference>
<evidence type="ECO:0000259" key="10">
    <source>
        <dbReference type="PROSITE" id="PS50008"/>
    </source>
</evidence>
<dbReference type="InterPro" id="IPR015359">
    <property type="entry name" value="PLC_EF-hand-like"/>
</dbReference>
<sequence>MRKLAAPTPHLPGAACGPWEPRDGFTVSGGGGRAAILGGFERAEEFGVLGPGAPYGEEVCEECGREIACADDVGGSGSARLWFDDDDDDEEEEEEERYIETMCLRRQGSTNDELLEGSDCVSANGMSPARSCYGDPSVYLDDAVDTEGDASSHPDFYDGGISSCGDVPCAVDAFDIHPGGRRAKATARIADSAHVYQGRASDTLNSGSGSRSGNSFSDYGSADESPWPGHTSVREFRSDSDAGASEQGQSYTCFFLVSSNDPPSTAEALTPDGPGRAVRSVPSTDSASDNAPRDGTGHAPLKPCRSVDDPACSRPRLRAAKSANGAWWTSLDSSPAEASVVREHFPAPTAGTVGPRSRRSERDDAASPRLAGVRQRGGGSAAPTPDGEERGRERRPSPAMHRNAGFPHQNIMALHCHHPAESVSEPVLHISSQADGDHLPLQLSVSFDSIPCHSPLQAVQWPTNVTASGHSALRASLSEGHDPNASVTDHRLGDWRNHPFHTRPSAATCYFRRPYGSLHLYDNDDCPEDEDEEDDDDGVGYGSSRAALHRASAKLLWPMWQKQERAGRRAKEQADGSLVRRDVTSPAARERGRAQASTRRRDPAGLLTEAATPEWTREEREGGAAPFRLNGSKGDDGGGGGGGGVCCDGRRRKASSAVLLRRYRRGGFEVKKSVCPGCWDRCGWMAAAAAAAASYRPTGRFGGAWHSTSRPQPCRRRRLLHLHYYRKHNSLGAHGHLPGSFWSEQGPDGALSILLCIRSLGQGCPLREHNVKVLLSHGGDAHLLHSSRKILAESATARARAVAAALAAKAPAAAVAVRGWLPGEGLRERVSGALLEAVLLLGSRPGVTSPVLTTASAQGKSPAKGRGLAMSLPSTSGLEPTAAGGATNPELEALCSLLAFPEEVAGVLWEREVALYRDVSPGSYLAFLTTDLSSPATTDSVLAGLRGKRGSDVAPAEQQQGGGLRPEDAVQALVDWFNEVSTWVTWLVLAAPSMEEKRQTYSCLVQAAYACYHKRNYHGVAEILSGLRSRKVLKMWQFMEPSDMQAVQSLKQAMSVLGSVEGYARALRRTAPGRPTPLPFCGVFLRELAELMECGASLLVCGPPGASGGPFRDAAGPRGSPGTLRFMADYVGEAGFVRRAGLDGLCNRDKAAEVSRLLAVVAACQRGLLASRGPDADPSSPRSLAASPPANPAGCKYGERGPSPLPASCILCRFPPNAMPIALQATRRHGTDGSIGNGPAPLPTHTHMYIDVWEVSPCAKRSTLLRCPRRNGRAEAEATGLLADRVRFVLGDGANEAEDDRFDVADELDGAAPSCALPTHGHGVEVIPTHVLLRWLPLGLLDFLRRGCTALHYDAPGRASALCFLRLQPDNRTLAWGQTPVAGRARGAWPSAPGGRGASEGSLDLSSLKDAFADGLAPSDAVHLAGLYRHAALLRPLTLLHGAGTTDNRALRFLAPKQTASQLTDALRLAATALRGLKRYPDQRLYWLRKQYAALFQVRGSCQGPTLAQTVELFGGRRWPSHGGASSGVGGGGDAGGGGTLGRTGTERCSCHHKLGLGLGEGTPPGRKAMQRNASKRNKKALAKSASVDSEEELGDIRTRGHQDGSLGMGTHRTGPPVLASVPDIPLEQHPAPNHHEPCTKSPRALHQITTSLAPCMQRSRHGNNASSTKALPVTTRHRSRWWGRGVDLSASSPASLLSPMRRGTLPESPPPLQSLTSTARPLTLTSSCSSSQRPSSMGMPTAFQKSHSGSRNSHSWHGSARSGFTVSFHDFDNSVSFTEFVELFKSFIVRSRKDLKDVFEVYSVPCSRCESPAVPVGSHADAAPRTPPGAQPEIDLITRNESEWSSPAAGWGDEPAVGGGCAASLGVAGAAVAGAAAAGAYQRQISDAIAAASILSNGTGVESTSPRLLGMAPRQLADFLAKCQGEHLTYPELLRLIQRFEPSESMRQRGIMSFEGFARFLLDADNFACVLEESPPDESQLQRPLSHYYIASSHNTYLTGHQLKGDSSVELYHQVLLQGCRSVELDCWDGDDGSPIIYHGHTLTTKIPFQDVVEAINRSAFVTSELPVILSIENHCCLAQQRKMAEIFKSVFGERLVTRFLFESDFLDDPMLPSPWQLRGKILIKNRKLKAHHTPVDLLKQKAHKLASLAAQQSSATADEEEEDEDEYDYDYESLSDADGLSTSMQALQKDTILDERTERLPSEDTEEQSKSRSGAATEAQPPSPSRKEKASSKQKRYVVYDMELREEVLLPHNKKESRQIAQEMSDLVIYCQAVKFPGFSRPGPPGPARLKAKASRKSLFGAAAQRMSTGEQDVAHARTHAKGGDGTGGDAEDPGVAPPLSAKSLSALIRTPKCYHMSSMNENAAKRLCRRYGAKVPQHTMCQLLRTYPAATRIESSNPHPMLYWLHGIQMVALNYQTEDLPMALNAAMFEQNGGCGFVLKPPVLRDRTCPLQKTFRPMDREIEGVQPTTYHITVISGQYVCPGNTAGSPHVELELAGMPLDTCHAGHLRTKTVARNALNPLWGETFTLPVHLEAMAFLRLSVVDGGGGGGVTAQRMVPLASLRTGYRHLRLRNVHNEALPISSLFLCVRREEAPLGGENTPASRVFGTEEEWRRGRHRLTVWGAPGPWPFSVLSVPEDTTALQLIALALQQSEASDARPPSPESTRGACAWALVEESLPVWRERGEGAASKGGGDGDARPCDGAGPQADERGSPGEGAARPAKAEGRCQRRALNSEELVLPLVRAWATREGRTARLVMERRDEPGGEREWNSSTFLVRVHDILPEQPHTIIRAECASTAQDIITQTLSKAKYSMTSLRKSDPADYVLVEELKDPKRVSPGRPLHRVLADDENVCAALSRQLEPTRLLLKLREQVQTVLDRQNCPTEEVKLRVRRSPGRAPLIAGRSVQAPPTDGAAAQISHADGRS</sequence>
<dbReference type="PANTHER" id="PTHR10336:SF6">
    <property type="entry name" value="1-PHOSPHATIDYLINOSITOL 4,5-BISPHOSPHATE PHOSPHODIESTERASE EPSILON-1"/>
    <property type="match status" value="1"/>
</dbReference>
<evidence type="ECO:0000313" key="14">
    <source>
        <dbReference type="RefSeq" id="XP_032806827.1"/>
    </source>
</evidence>
<dbReference type="InterPro" id="IPR000909">
    <property type="entry name" value="PLipase_C_PInositol-sp_X_dom"/>
</dbReference>
<evidence type="ECO:0000256" key="3">
    <source>
        <dbReference type="ARBA" id="ARBA00022963"/>
    </source>
</evidence>
<feature type="region of interest" description="Disordered" evidence="8">
    <location>
        <begin position="1522"/>
        <end position="1541"/>
    </location>
</feature>
<feature type="region of interest" description="Disordered" evidence="8">
    <location>
        <begin position="262"/>
        <end position="310"/>
    </location>
</feature>
<feature type="compositionally biased region" description="Low complexity" evidence="8">
    <location>
        <begin position="205"/>
        <end position="217"/>
    </location>
</feature>
<feature type="compositionally biased region" description="Acidic residues" evidence="8">
    <location>
        <begin position="2159"/>
        <end position="2171"/>
    </location>
</feature>
<feature type="domain" description="Ras-GEF" evidence="11">
    <location>
        <begin position="900"/>
        <end position="1179"/>
    </location>
</feature>
<feature type="region of interest" description="Disordered" evidence="8">
    <location>
        <begin position="2309"/>
        <end position="2339"/>
    </location>
</feature>
<feature type="region of interest" description="Disordered" evidence="8">
    <location>
        <begin position="1657"/>
        <end position="1678"/>
    </location>
</feature>
<dbReference type="InterPro" id="IPR029071">
    <property type="entry name" value="Ubiquitin-like_domsf"/>
</dbReference>
<feature type="domain" description="PI-PLC Y-box" evidence="10">
    <location>
        <begin position="2357"/>
        <end position="2448"/>
    </location>
</feature>
<feature type="region of interest" description="Disordered" evidence="8">
    <location>
        <begin position="2192"/>
        <end position="2237"/>
    </location>
</feature>
<dbReference type="SMART" id="SM00239">
    <property type="entry name" value="C2"/>
    <property type="match status" value="1"/>
</dbReference>
<evidence type="ECO:0000256" key="2">
    <source>
        <dbReference type="ARBA" id="ARBA00022801"/>
    </source>
</evidence>
<dbReference type="SUPFAM" id="SSF48366">
    <property type="entry name" value="Ras GEF"/>
    <property type="match status" value="1"/>
</dbReference>
<accession>A0AAJ7WR76</accession>
<feature type="compositionally biased region" description="Gly residues" evidence="8">
    <location>
        <begin position="1525"/>
        <end position="1541"/>
    </location>
</feature>
<dbReference type="Pfam" id="PF09279">
    <property type="entry name" value="EF-hand_like"/>
    <property type="match status" value="1"/>
</dbReference>
<comment type="catalytic activity">
    <reaction evidence="7">
        <text>a 1,2-diacyl-sn-glycero-3-phospho-(1D-myo-inositol-4,5-bisphosphate) + H2O = 1D-myo-inositol 1,4,5-trisphosphate + a 1,2-diacyl-sn-glycerol + H(+)</text>
        <dbReference type="Rhea" id="RHEA:33179"/>
        <dbReference type="ChEBI" id="CHEBI:15377"/>
        <dbReference type="ChEBI" id="CHEBI:15378"/>
        <dbReference type="ChEBI" id="CHEBI:17815"/>
        <dbReference type="ChEBI" id="CHEBI:58456"/>
        <dbReference type="ChEBI" id="CHEBI:203600"/>
        <dbReference type="EC" id="3.1.4.11"/>
    </reaction>
</comment>
<dbReference type="GO" id="GO:0004435">
    <property type="term" value="F:phosphatidylinositol-4,5-bisphosphate phospholipase C activity"/>
    <property type="evidence" value="ECO:0007669"/>
    <property type="project" value="UniProtKB-EC"/>
</dbReference>
<dbReference type="SMART" id="SM00147">
    <property type="entry name" value="RasGEF"/>
    <property type="match status" value="1"/>
</dbReference>
<dbReference type="Gene3D" id="3.10.20.90">
    <property type="entry name" value="Phosphatidylinositol 3-kinase Catalytic Subunit, Chain A, domain 1"/>
    <property type="match status" value="2"/>
</dbReference>
<feature type="compositionally biased region" description="Low complexity" evidence="8">
    <location>
        <begin position="1721"/>
        <end position="1737"/>
    </location>
</feature>
<evidence type="ECO:0000313" key="13">
    <source>
        <dbReference type="Proteomes" id="UP001318040"/>
    </source>
</evidence>
<keyword evidence="13" id="KW-1185">Reference proteome</keyword>
<feature type="region of interest" description="Disordered" evidence="8">
    <location>
        <begin position="200"/>
        <end position="245"/>
    </location>
</feature>
<dbReference type="Gene3D" id="1.10.840.10">
    <property type="entry name" value="Ras guanine-nucleotide exchange factors catalytic domain"/>
    <property type="match status" value="1"/>
</dbReference>
<evidence type="ECO:0000256" key="5">
    <source>
        <dbReference type="ARBA" id="ARBA00023224"/>
    </source>
</evidence>
<dbReference type="FunFam" id="3.20.20.190:FF:000039">
    <property type="entry name" value="Phosphoinositide phospholipase C"/>
    <property type="match status" value="1"/>
</dbReference>
<dbReference type="InterPro" id="IPR000159">
    <property type="entry name" value="RA_dom"/>
</dbReference>
<dbReference type="Proteomes" id="UP001318040">
    <property type="component" value="Chromosome 9"/>
</dbReference>
<dbReference type="RefSeq" id="XP_032806827.1">
    <property type="nucleotide sequence ID" value="XM_032950936.1"/>
</dbReference>
<dbReference type="GO" id="GO:0016042">
    <property type="term" value="P:lipid catabolic process"/>
    <property type="evidence" value="ECO:0007669"/>
    <property type="project" value="UniProtKB-KW"/>
</dbReference>
<dbReference type="InterPro" id="IPR035892">
    <property type="entry name" value="C2_domain_sf"/>
</dbReference>
<dbReference type="InterPro" id="IPR001192">
    <property type="entry name" value="PI-PLC_fam"/>
</dbReference>
<dbReference type="Pfam" id="PF00387">
    <property type="entry name" value="PI-PLC-Y"/>
    <property type="match status" value="1"/>
</dbReference>
<name>A0AAJ7WR76_PETMA</name>
<feature type="compositionally biased region" description="Polar residues" evidence="8">
    <location>
        <begin position="1744"/>
        <end position="1757"/>
    </location>
</feature>
<evidence type="ECO:0000256" key="4">
    <source>
        <dbReference type="ARBA" id="ARBA00023098"/>
    </source>
</evidence>
<feature type="region of interest" description="Disordered" evidence="8">
    <location>
        <begin position="1693"/>
        <end position="1757"/>
    </location>
</feature>
<dbReference type="Gene3D" id="2.60.40.150">
    <property type="entry name" value="C2 domain"/>
    <property type="match status" value="1"/>
</dbReference>
<gene>
    <name evidence="14" type="primary">PLCE1</name>
</gene>
<protein>
    <recommendedName>
        <fullName evidence="1 7">Phosphoinositide phospholipase C</fullName>
        <ecNumber evidence="1 7">3.1.4.11</ecNumber>
    </recommendedName>
</protein>
<dbReference type="GO" id="GO:0051209">
    <property type="term" value="P:release of sequestered calcium ion into cytosol"/>
    <property type="evidence" value="ECO:0007669"/>
    <property type="project" value="TreeGrafter"/>
</dbReference>
<reference evidence="14" key="1">
    <citation type="submission" date="2025-08" db="UniProtKB">
        <authorList>
            <consortium name="RefSeq"/>
        </authorList>
    </citation>
    <scope>IDENTIFICATION</scope>
    <source>
        <tissue evidence="14">Sperm</tissue>
    </source>
</reference>
<evidence type="ECO:0000256" key="7">
    <source>
        <dbReference type="RuleBase" id="RU361133"/>
    </source>
</evidence>
<dbReference type="KEGG" id="pmrn:116940751"/>
<dbReference type="PRINTS" id="PR00390">
    <property type="entry name" value="PHPHLIPASEC"/>
</dbReference>
<dbReference type="PROSITE" id="PS50200">
    <property type="entry name" value="RA"/>
    <property type="match status" value="1"/>
</dbReference>
<dbReference type="GO" id="GO:0048015">
    <property type="term" value="P:phosphatidylinositol-mediated signaling"/>
    <property type="evidence" value="ECO:0007669"/>
    <property type="project" value="TreeGrafter"/>
</dbReference>
<keyword evidence="6" id="KW-0344">Guanine-nucleotide releasing factor</keyword>
<dbReference type="CDD" id="cd08596">
    <property type="entry name" value="PI-PLCc_epsilon"/>
    <property type="match status" value="1"/>
</dbReference>
<keyword evidence="3 7" id="KW-0442">Lipid degradation</keyword>
<dbReference type="EC" id="3.1.4.11" evidence="1 7"/>
<dbReference type="SUPFAM" id="SSF51695">
    <property type="entry name" value="PLC-like phosphodiesterases"/>
    <property type="match status" value="1"/>
</dbReference>
<dbReference type="InterPro" id="IPR000008">
    <property type="entry name" value="C2_dom"/>
</dbReference>
<dbReference type="PROSITE" id="PS50009">
    <property type="entry name" value="RASGEF_CAT"/>
    <property type="match status" value="1"/>
</dbReference>
<proteinExistence type="predicted"/>
<dbReference type="Gene3D" id="3.20.20.190">
    <property type="entry name" value="Phosphatidylinositol (PI) phosphodiesterase"/>
    <property type="match status" value="2"/>
</dbReference>
<dbReference type="Pfam" id="PF00617">
    <property type="entry name" value="RasGEF"/>
    <property type="match status" value="1"/>
</dbReference>
<dbReference type="InterPro" id="IPR001711">
    <property type="entry name" value="PLipase_C_Pinositol-sp_Y"/>
</dbReference>
<dbReference type="SUPFAM" id="SSF49562">
    <property type="entry name" value="C2 domain (Calcium/lipid-binding domain, CaLB)"/>
    <property type="match status" value="1"/>
</dbReference>
<dbReference type="PROSITE" id="PS50008">
    <property type="entry name" value="PIPLC_Y_DOMAIN"/>
    <property type="match status" value="1"/>
</dbReference>
<dbReference type="InterPro" id="IPR046973">
    <property type="entry name" value="PLC-epsilon1_cat"/>
</dbReference>
<dbReference type="InterPro" id="IPR001895">
    <property type="entry name" value="RASGEF_cat_dom"/>
</dbReference>
<feature type="region of interest" description="Disordered" evidence="8">
    <location>
        <begin position="2688"/>
        <end position="2731"/>
    </location>
</feature>
<feature type="compositionally biased region" description="Basic and acidic residues" evidence="8">
    <location>
        <begin position="387"/>
        <end position="396"/>
    </location>
</feature>
<dbReference type="PROSITE" id="PS50004">
    <property type="entry name" value="C2"/>
    <property type="match status" value="1"/>
</dbReference>
<dbReference type="SUPFAM" id="SSF54236">
    <property type="entry name" value="Ubiquitin-like"/>
    <property type="match status" value="2"/>
</dbReference>
<feature type="region of interest" description="Disordered" evidence="8">
    <location>
        <begin position="345"/>
        <end position="404"/>
    </location>
</feature>
<evidence type="ECO:0000259" key="9">
    <source>
        <dbReference type="PROSITE" id="PS50004"/>
    </source>
</evidence>
<dbReference type="InterPro" id="IPR023578">
    <property type="entry name" value="Ras_GEF_dom_sf"/>
</dbReference>
<feature type="compositionally biased region" description="Acidic residues" evidence="8">
    <location>
        <begin position="523"/>
        <end position="538"/>
    </location>
</feature>
<feature type="region of interest" description="Disordered" evidence="8">
    <location>
        <begin position="852"/>
        <end position="885"/>
    </location>
</feature>
<dbReference type="PROSITE" id="PS50007">
    <property type="entry name" value="PIPLC_X_DOMAIN"/>
    <property type="match status" value="1"/>
</dbReference>
<feature type="region of interest" description="Disordered" evidence="8">
    <location>
        <begin position="2151"/>
        <end position="2171"/>
    </location>
</feature>
<feature type="region of interest" description="Disordered" evidence="8">
    <location>
        <begin position="1171"/>
        <end position="1198"/>
    </location>
</feature>
<evidence type="ECO:0000256" key="8">
    <source>
        <dbReference type="SAM" id="MobiDB-lite"/>
    </source>
</evidence>
<dbReference type="Gene3D" id="1.10.238.10">
    <property type="entry name" value="EF-hand"/>
    <property type="match status" value="1"/>
</dbReference>
<keyword evidence="2 7" id="KW-0378">Hydrolase</keyword>
<feature type="region of interest" description="Disordered" evidence="8">
    <location>
        <begin position="566"/>
        <end position="643"/>
    </location>
</feature>
<feature type="region of interest" description="Disordered" evidence="8">
    <location>
        <begin position="1558"/>
        <end position="1594"/>
    </location>
</feature>
<dbReference type="Pfam" id="PF00168">
    <property type="entry name" value="C2"/>
    <property type="match status" value="1"/>
</dbReference>
<feature type="domain" description="C2" evidence="9">
    <location>
        <begin position="2453"/>
        <end position="2582"/>
    </location>
</feature>
<feature type="region of interest" description="Disordered" evidence="8">
    <location>
        <begin position="2902"/>
        <end position="2929"/>
    </location>
</feature>
<organism evidence="13 14">
    <name type="scientific">Petromyzon marinus</name>
    <name type="common">Sea lamprey</name>
    <dbReference type="NCBI Taxonomy" id="7757"/>
    <lineage>
        <taxon>Eukaryota</taxon>
        <taxon>Metazoa</taxon>
        <taxon>Chordata</taxon>
        <taxon>Craniata</taxon>
        <taxon>Vertebrata</taxon>
        <taxon>Cyclostomata</taxon>
        <taxon>Hyperoartia</taxon>
        <taxon>Petromyzontiformes</taxon>
        <taxon>Petromyzontidae</taxon>
        <taxon>Petromyzon</taxon>
    </lineage>
</organism>
<feature type="compositionally biased region" description="Low complexity" evidence="8">
    <location>
        <begin position="1176"/>
        <end position="1188"/>
    </location>
</feature>
<dbReference type="InterPro" id="IPR017946">
    <property type="entry name" value="PLC-like_Pdiesterase_TIM-brl"/>
</dbReference>
<keyword evidence="4 7" id="KW-0443">Lipid metabolism</keyword>
<feature type="domain" description="Ras-associating" evidence="12">
    <location>
        <begin position="2780"/>
        <end position="2876"/>
    </location>
</feature>
<evidence type="ECO:0000259" key="12">
    <source>
        <dbReference type="PROSITE" id="PS50200"/>
    </source>
</evidence>
<dbReference type="GO" id="GO:0007186">
    <property type="term" value="P:G protein-coupled receptor signaling pathway"/>
    <property type="evidence" value="ECO:0007669"/>
    <property type="project" value="TreeGrafter"/>
</dbReference>
<dbReference type="SUPFAM" id="SSF47473">
    <property type="entry name" value="EF-hand"/>
    <property type="match status" value="1"/>
</dbReference>
<dbReference type="CTD" id="51196"/>
<evidence type="ECO:0000256" key="6">
    <source>
        <dbReference type="PROSITE-ProRule" id="PRU00168"/>
    </source>
</evidence>
<feature type="region of interest" description="Disordered" evidence="8">
    <location>
        <begin position="522"/>
        <end position="543"/>
    </location>
</feature>
<dbReference type="SMART" id="SM00314">
    <property type="entry name" value="RA"/>
    <property type="match status" value="2"/>
</dbReference>
<evidence type="ECO:0000259" key="11">
    <source>
        <dbReference type="PROSITE" id="PS50009"/>
    </source>
</evidence>
<dbReference type="GO" id="GO:0007265">
    <property type="term" value="P:Ras protein signal transduction"/>
    <property type="evidence" value="ECO:0007669"/>
    <property type="project" value="TreeGrafter"/>
</dbReference>
<evidence type="ECO:0000256" key="1">
    <source>
        <dbReference type="ARBA" id="ARBA00012368"/>
    </source>
</evidence>
<dbReference type="InterPro" id="IPR036964">
    <property type="entry name" value="RASGEF_cat_dom_sf"/>
</dbReference>
<dbReference type="Pfam" id="PF00388">
    <property type="entry name" value="PI-PLC-X"/>
    <property type="match status" value="1"/>
</dbReference>
<dbReference type="SMART" id="SM00148">
    <property type="entry name" value="PLCXc"/>
    <property type="match status" value="1"/>
</dbReference>